<sequence length="160" mass="18460">MKAGKALNSRKAEIRVQFKEVPGDIYKCQKQGRNEFVIRLQPSEAMYMKLTVKQPGLEMTTSQSELDLSYGQRYHGTIIPEAYERLILDTIRGDQQHFVRRDELKAAWEIFTPLLHKIERGEMKPLPYKPGSRGPEEADKLAEKAGYVQTHGYIWIPPTL</sequence>
<comment type="pathway">
    <text evidence="1">Carbohydrate degradation.</text>
</comment>
<keyword evidence="5" id="KW-0119">Carbohydrate metabolism</keyword>
<dbReference type="GO" id="GO:0005829">
    <property type="term" value="C:cytosol"/>
    <property type="evidence" value="ECO:0007669"/>
    <property type="project" value="TreeGrafter"/>
</dbReference>
<dbReference type="Pfam" id="PF02781">
    <property type="entry name" value="G6PD_C"/>
    <property type="match status" value="1"/>
</dbReference>
<keyword evidence="3" id="KW-0521">NADP</keyword>
<keyword evidence="4" id="KW-0560">Oxidoreductase</keyword>
<evidence type="ECO:0000256" key="1">
    <source>
        <dbReference type="ARBA" id="ARBA00004921"/>
    </source>
</evidence>
<reference evidence="7 8" key="1">
    <citation type="submission" date="2024-04" db="EMBL/GenBank/DDBJ databases">
        <title>The reference genome of an endangered Asteraceae, Deinandra increscens subsp. villosa, native to the Central Coast of California.</title>
        <authorList>
            <person name="Guilliams M."/>
            <person name="Hasenstab-Lehman K."/>
            <person name="Meyer R."/>
            <person name="Mcevoy S."/>
        </authorList>
    </citation>
    <scope>NUCLEOTIDE SEQUENCE [LARGE SCALE GENOMIC DNA]</scope>
    <source>
        <tissue evidence="7">Leaf</tissue>
    </source>
</reference>
<dbReference type="GO" id="GO:0009051">
    <property type="term" value="P:pentose-phosphate shunt, oxidative branch"/>
    <property type="evidence" value="ECO:0007669"/>
    <property type="project" value="TreeGrafter"/>
</dbReference>
<dbReference type="Proteomes" id="UP001408789">
    <property type="component" value="Unassembled WGS sequence"/>
</dbReference>
<dbReference type="EC" id="1.1.1.49" evidence="2"/>
<evidence type="ECO:0000313" key="8">
    <source>
        <dbReference type="Proteomes" id="UP001408789"/>
    </source>
</evidence>
<gene>
    <name evidence="7" type="ORF">SSX86_033093</name>
</gene>
<dbReference type="GO" id="GO:0004345">
    <property type="term" value="F:glucose-6-phosphate dehydrogenase activity"/>
    <property type="evidence" value="ECO:0007669"/>
    <property type="project" value="UniProtKB-EC"/>
</dbReference>
<dbReference type="GO" id="GO:0050661">
    <property type="term" value="F:NADP binding"/>
    <property type="evidence" value="ECO:0007669"/>
    <property type="project" value="InterPro"/>
</dbReference>
<dbReference type="GO" id="GO:0006006">
    <property type="term" value="P:glucose metabolic process"/>
    <property type="evidence" value="ECO:0007669"/>
    <property type="project" value="InterPro"/>
</dbReference>
<dbReference type="PANTHER" id="PTHR23429">
    <property type="entry name" value="GLUCOSE-6-PHOSPHATE 1-DEHYDROGENASE G6PD"/>
    <property type="match status" value="1"/>
</dbReference>
<proteinExistence type="predicted"/>
<organism evidence="7 8">
    <name type="scientific">Deinandra increscens subsp. villosa</name>
    <dbReference type="NCBI Taxonomy" id="3103831"/>
    <lineage>
        <taxon>Eukaryota</taxon>
        <taxon>Viridiplantae</taxon>
        <taxon>Streptophyta</taxon>
        <taxon>Embryophyta</taxon>
        <taxon>Tracheophyta</taxon>
        <taxon>Spermatophyta</taxon>
        <taxon>Magnoliopsida</taxon>
        <taxon>eudicotyledons</taxon>
        <taxon>Gunneridae</taxon>
        <taxon>Pentapetalae</taxon>
        <taxon>asterids</taxon>
        <taxon>campanulids</taxon>
        <taxon>Asterales</taxon>
        <taxon>Asteraceae</taxon>
        <taxon>Asteroideae</taxon>
        <taxon>Heliantheae alliance</taxon>
        <taxon>Madieae</taxon>
        <taxon>Madiinae</taxon>
        <taxon>Deinandra</taxon>
    </lineage>
</organism>
<protein>
    <recommendedName>
        <fullName evidence="2">glucose-6-phosphate dehydrogenase (NADP(+))</fullName>
        <ecNumber evidence="2">1.1.1.49</ecNumber>
    </recommendedName>
</protein>
<evidence type="ECO:0000256" key="5">
    <source>
        <dbReference type="ARBA" id="ARBA00023277"/>
    </source>
</evidence>
<dbReference type="InterPro" id="IPR001282">
    <property type="entry name" value="G6P_DH"/>
</dbReference>
<accession>A0AAP0C5P3</accession>
<evidence type="ECO:0000256" key="3">
    <source>
        <dbReference type="ARBA" id="ARBA00022857"/>
    </source>
</evidence>
<evidence type="ECO:0000313" key="7">
    <source>
        <dbReference type="EMBL" id="KAK9047945.1"/>
    </source>
</evidence>
<evidence type="ECO:0000259" key="6">
    <source>
        <dbReference type="Pfam" id="PF02781"/>
    </source>
</evidence>
<evidence type="ECO:0000256" key="2">
    <source>
        <dbReference type="ARBA" id="ARBA00013019"/>
    </source>
</evidence>
<dbReference type="SUPFAM" id="SSF55347">
    <property type="entry name" value="Glyceraldehyde-3-phosphate dehydrogenase-like, C-terminal domain"/>
    <property type="match status" value="1"/>
</dbReference>
<feature type="domain" description="Glucose-6-phosphate dehydrogenase C-terminal" evidence="6">
    <location>
        <begin position="1"/>
        <end position="147"/>
    </location>
</feature>
<name>A0AAP0C5P3_9ASTR</name>
<dbReference type="PANTHER" id="PTHR23429:SF0">
    <property type="entry name" value="GLUCOSE-6-PHOSPHATE 1-DEHYDROGENASE"/>
    <property type="match status" value="1"/>
</dbReference>
<dbReference type="InterPro" id="IPR022675">
    <property type="entry name" value="G6P_DH_C"/>
</dbReference>
<dbReference type="AlphaFoldDB" id="A0AAP0C5P3"/>
<dbReference type="Gene3D" id="3.30.360.10">
    <property type="entry name" value="Dihydrodipicolinate Reductase, domain 2"/>
    <property type="match status" value="1"/>
</dbReference>
<evidence type="ECO:0000256" key="4">
    <source>
        <dbReference type="ARBA" id="ARBA00023002"/>
    </source>
</evidence>
<comment type="caution">
    <text evidence="7">The sequence shown here is derived from an EMBL/GenBank/DDBJ whole genome shotgun (WGS) entry which is preliminary data.</text>
</comment>
<keyword evidence="8" id="KW-1185">Reference proteome</keyword>
<dbReference type="EMBL" id="JBCNJP010019003">
    <property type="protein sequence ID" value="KAK9047945.1"/>
    <property type="molecule type" value="Genomic_DNA"/>
</dbReference>